<dbReference type="RefSeq" id="WP_194453461.1">
    <property type="nucleotide sequence ID" value="NZ_CP063849.1"/>
</dbReference>
<keyword evidence="3" id="KW-1185">Reference proteome</keyword>
<dbReference type="KEGG" id="pfer:IRI77_18260"/>
<dbReference type="NCBIfam" id="TIGR03437">
    <property type="entry name" value="Soli_cterm"/>
    <property type="match status" value="1"/>
</dbReference>
<proteinExistence type="predicted"/>
<dbReference type="EMBL" id="CP063849">
    <property type="protein sequence ID" value="QOY91807.1"/>
    <property type="molecule type" value="Genomic_DNA"/>
</dbReference>
<reference evidence="2 3" key="1">
    <citation type="submission" date="2020-10" db="EMBL/GenBank/DDBJ databases">
        <title>Complete genome sequence of Paludibaculum fermentans P105T, a facultatively anaerobic acidobacterium capable of dissimilatory Fe(III) reduction.</title>
        <authorList>
            <person name="Dedysh S.N."/>
            <person name="Beletsky A.V."/>
            <person name="Kulichevskaya I.S."/>
            <person name="Mardanov A.V."/>
            <person name="Ravin N.V."/>
        </authorList>
    </citation>
    <scope>NUCLEOTIDE SEQUENCE [LARGE SCALE GENOMIC DNA]</scope>
    <source>
        <strain evidence="2 3">P105</strain>
    </source>
</reference>
<gene>
    <name evidence="2" type="ORF">IRI77_18260</name>
</gene>
<evidence type="ECO:0000256" key="1">
    <source>
        <dbReference type="SAM" id="MobiDB-lite"/>
    </source>
</evidence>
<sequence>MRRWASGPDPLPLRQPGSHSLAIFLAVSSFLLPSFSEVTAAQTLPRSLPVAISAPDTPPGALAQIRLTLRAPRAIASGHLALDLDPAVFGPAVAADVFSANGDQMGLARLNGRHVEVYFRSAMGGIGRIPGMPVLTIVAPVLDGTPTGTRGSIAVSFAGRPWKDVQGYQYLPQAEAGEIKVGGHLLIEAVSPGGGVLPAGSKVRIDGQGFTAQTKIEIEGVAVRAASFDGVHAMAVTLEAPAELTGKRVVARNPDGMWADFYPALRGVGSPAFQGAAFQPVFPSQPAWAADGWPMVQNASAGPIDVTYLARIGAGPYLQYPTATGRLEPGEIAGGPPVSLANRVSSSSALSISASKPVRMVMFRTPGQDEDAAPGELIPVTAGTIAPALTETWTEGKPVCSEDISVGATEDPACVVWLTGSTRTSSLALNLRASALSIPVTASTSTTDGVPWLSVSPEHATVCGGSSDCQGTTFSVRVNPSGLAVGEYRGSLVFASSNAMCPPRVVPLVLRVAESIISVKPAGGLSFISKADGSVAAPIELKVSSTGAQARISASILKEQTHGAWLSITPEEATTPATFTVTADATALTGDVYTSVNYIRFAGPANSVTKLVSLYRPVQTPPPAISTGAGNNPILLWAQSGSHTPSTRFLSGGLYPADEATVTTEGGGDWLTATFTKDSSGAPGVLIAANAGNLPAGVYRGNITLSSTTHPEYMPAQAAVTLVTWKDSLPLTVSPESLRLSIPSGGSTGSSCSQDYRVRVSSDGLPVGSTGMAATTDGHAWLKAMKWSEGAVCIVVDARELQPGEYEGSILITATADSQSSITVPVSLSVTEAALPVSNGGPPFGFTMVHGASQTVQPVAPGEVITVRGVNLGPAGGTAVGIDVEGRQLTEAGGARLYFDGVAAPLLFVSPGEVQAVAPYEVEGRLFSEIVVEFQGARSLLGGVPVVTAAPGIYTADGSGQGQAEVLNEDGSGNSAENPADRGTALSFVATGLGQTAPAGMTGGTTEDERKRPLLSMAVTLGGIEAVVVEASPVVGQVEGVFRVKIRLPEEVPSGPAVPMVLRVGGTSSAPGITIAVK</sequence>
<dbReference type="Gene3D" id="2.60.40.10">
    <property type="entry name" value="Immunoglobulins"/>
    <property type="match status" value="1"/>
</dbReference>
<dbReference type="AlphaFoldDB" id="A0A7S7SMY5"/>
<accession>A0A7S7SMY5</accession>
<dbReference type="InterPro" id="IPR017803">
    <property type="entry name" value="CHP03437_C"/>
</dbReference>
<protein>
    <recommendedName>
        <fullName evidence="4">IPT/TIG domain-containing protein</fullName>
    </recommendedName>
</protein>
<evidence type="ECO:0008006" key="4">
    <source>
        <dbReference type="Google" id="ProtNLM"/>
    </source>
</evidence>
<name>A0A7S7SMY5_PALFE</name>
<dbReference type="InterPro" id="IPR013783">
    <property type="entry name" value="Ig-like_fold"/>
</dbReference>
<dbReference type="Proteomes" id="UP000593892">
    <property type="component" value="Chromosome"/>
</dbReference>
<evidence type="ECO:0000313" key="3">
    <source>
        <dbReference type="Proteomes" id="UP000593892"/>
    </source>
</evidence>
<feature type="region of interest" description="Disordered" evidence="1">
    <location>
        <begin position="960"/>
        <end position="981"/>
    </location>
</feature>
<organism evidence="2 3">
    <name type="scientific">Paludibaculum fermentans</name>
    <dbReference type="NCBI Taxonomy" id="1473598"/>
    <lineage>
        <taxon>Bacteria</taxon>
        <taxon>Pseudomonadati</taxon>
        <taxon>Acidobacteriota</taxon>
        <taxon>Terriglobia</taxon>
        <taxon>Bryobacterales</taxon>
        <taxon>Bryobacteraceae</taxon>
        <taxon>Paludibaculum</taxon>
    </lineage>
</organism>
<evidence type="ECO:0000313" key="2">
    <source>
        <dbReference type="EMBL" id="QOY91807.1"/>
    </source>
</evidence>